<proteinExistence type="predicted"/>
<feature type="region of interest" description="Disordered" evidence="1">
    <location>
        <begin position="121"/>
        <end position="162"/>
    </location>
</feature>
<sequence>MESIILNLAYILPLAVLVWLGSGFRLALPAKLLLTLLLPVFYGLHWFGLQANKGWPAAVSLPEQFQLLAADVVEPRQGSDDGAIYLWVRQDDAEPRVHALPYTRKLHETLHTARERMEQGRTQVGVLMDDENAGSKGARLGNGRALEFRDQARGALPPKRSE</sequence>
<feature type="transmembrane region" description="Helical" evidence="2">
    <location>
        <begin position="32"/>
        <end position="49"/>
    </location>
</feature>
<name>A0A6S6SMP6_9GAMM</name>
<dbReference type="AlphaFoldDB" id="A0A6S6SMP6"/>
<accession>A0A6S6SMP6</accession>
<evidence type="ECO:0000256" key="2">
    <source>
        <dbReference type="SAM" id="Phobius"/>
    </source>
</evidence>
<evidence type="ECO:0000256" key="1">
    <source>
        <dbReference type="SAM" id="MobiDB-lite"/>
    </source>
</evidence>
<reference evidence="3" key="1">
    <citation type="submission" date="2020-01" db="EMBL/GenBank/DDBJ databases">
        <authorList>
            <person name="Meier V. D."/>
            <person name="Meier V D."/>
        </authorList>
    </citation>
    <scope>NUCLEOTIDE SEQUENCE</scope>
    <source>
        <strain evidence="3">HLG_WM_MAG_08</strain>
    </source>
</reference>
<evidence type="ECO:0000313" key="3">
    <source>
        <dbReference type="EMBL" id="CAA6807469.1"/>
    </source>
</evidence>
<protein>
    <submittedName>
        <fullName evidence="3">Uncharacterized protein</fullName>
    </submittedName>
</protein>
<keyword evidence="2" id="KW-0472">Membrane</keyword>
<organism evidence="3">
    <name type="scientific">uncultured Thiotrichaceae bacterium</name>
    <dbReference type="NCBI Taxonomy" id="298394"/>
    <lineage>
        <taxon>Bacteria</taxon>
        <taxon>Pseudomonadati</taxon>
        <taxon>Pseudomonadota</taxon>
        <taxon>Gammaproteobacteria</taxon>
        <taxon>Thiotrichales</taxon>
        <taxon>Thiotrichaceae</taxon>
        <taxon>environmental samples</taxon>
    </lineage>
</organism>
<keyword evidence="2" id="KW-1133">Transmembrane helix</keyword>
<keyword evidence="2" id="KW-0812">Transmembrane</keyword>
<feature type="transmembrane region" description="Helical" evidence="2">
    <location>
        <begin position="7"/>
        <end position="26"/>
    </location>
</feature>
<gene>
    <name evidence="3" type="ORF">HELGO_WM33006</name>
</gene>
<dbReference type="EMBL" id="CACVAV010000114">
    <property type="protein sequence ID" value="CAA6807469.1"/>
    <property type="molecule type" value="Genomic_DNA"/>
</dbReference>